<keyword evidence="5" id="KW-0418">Kinase</keyword>
<name>A0A7Y7M854_9PROT</name>
<evidence type="ECO:0000256" key="4">
    <source>
        <dbReference type="ARBA" id="ARBA00022993"/>
    </source>
</evidence>
<accession>A0A7Y7M854</accession>
<evidence type="ECO:0000313" key="5">
    <source>
        <dbReference type="EMBL" id="NVN13822.1"/>
    </source>
</evidence>
<keyword evidence="3" id="KW-0067">ATP-binding</keyword>
<dbReference type="InterPro" id="IPR027417">
    <property type="entry name" value="P-loop_NTPase"/>
</dbReference>
<proteinExistence type="inferred from homology"/>
<evidence type="ECO:0000256" key="1">
    <source>
        <dbReference type="ARBA" id="ARBA00009018"/>
    </source>
</evidence>
<feature type="non-terminal residue" evidence="5">
    <location>
        <position position="41"/>
    </location>
</feature>
<dbReference type="GO" id="GO:0005524">
    <property type="term" value="F:ATP binding"/>
    <property type="evidence" value="ECO:0007669"/>
    <property type="project" value="UniProtKB-KW"/>
</dbReference>
<keyword evidence="5" id="KW-0808">Transferase</keyword>
<protein>
    <submittedName>
        <fullName evidence="5">Dephospho-CoA kinase</fullName>
    </submittedName>
</protein>
<dbReference type="InterPro" id="IPR001977">
    <property type="entry name" value="Depp_CoAkinase"/>
</dbReference>
<evidence type="ECO:0000313" key="6">
    <source>
        <dbReference type="Proteomes" id="UP000534870"/>
    </source>
</evidence>
<dbReference type="Gene3D" id="3.40.50.300">
    <property type="entry name" value="P-loop containing nucleotide triphosphate hydrolases"/>
    <property type="match status" value="1"/>
</dbReference>
<sequence length="41" mass="4012">MRVLGLTGGIGMGKSTVARLLGAAGFAVFDADAAVHALQAP</sequence>
<dbReference type="GO" id="GO:0004140">
    <property type="term" value="F:dephospho-CoA kinase activity"/>
    <property type="evidence" value="ECO:0007669"/>
    <property type="project" value="InterPro"/>
</dbReference>
<dbReference type="AlphaFoldDB" id="A0A7Y7M854"/>
<dbReference type="SUPFAM" id="SSF52540">
    <property type="entry name" value="P-loop containing nucleoside triphosphate hydrolases"/>
    <property type="match status" value="1"/>
</dbReference>
<dbReference type="PROSITE" id="PS51219">
    <property type="entry name" value="DPCK"/>
    <property type="match status" value="1"/>
</dbReference>
<dbReference type="EMBL" id="JABXXP010001219">
    <property type="protein sequence ID" value="NVN13822.1"/>
    <property type="molecule type" value="Genomic_DNA"/>
</dbReference>
<evidence type="ECO:0000256" key="2">
    <source>
        <dbReference type="ARBA" id="ARBA00022741"/>
    </source>
</evidence>
<evidence type="ECO:0000256" key="3">
    <source>
        <dbReference type="ARBA" id="ARBA00022840"/>
    </source>
</evidence>
<keyword evidence="2" id="KW-0547">Nucleotide-binding</keyword>
<dbReference type="Pfam" id="PF01121">
    <property type="entry name" value="CoaE"/>
    <property type="match status" value="1"/>
</dbReference>
<dbReference type="GO" id="GO:0015937">
    <property type="term" value="P:coenzyme A biosynthetic process"/>
    <property type="evidence" value="ECO:0007669"/>
    <property type="project" value="UniProtKB-KW"/>
</dbReference>
<reference evidence="5 6" key="1">
    <citation type="submission" date="2020-06" db="EMBL/GenBank/DDBJ databases">
        <title>Description of novel acetic acid bacteria.</title>
        <authorList>
            <person name="Sombolestani A."/>
        </authorList>
    </citation>
    <scope>NUCLEOTIDE SEQUENCE [LARGE SCALE GENOMIC DNA]</scope>
    <source>
        <strain evidence="5 6">LMG 31431</strain>
    </source>
</reference>
<keyword evidence="4" id="KW-0173">Coenzyme A biosynthesis</keyword>
<comment type="similarity">
    <text evidence="1">Belongs to the CoaE family.</text>
</comment>
<organism evidence="5 6">
    <name type="scientific">Nguyenibacter vanlangensis</name>
    <dbReference type="NCBI Taxonomy" id="1216886"/>
    <lineage>
        <taxon>Bacteria</taxon>
        <taxon>Pseudomonadati</taxon>
        <taxon>Pseudomonadota</taxon>
        <taxon>Alphaproteobacteria</taxon>
        <taxon>Acetobacterales</taxon>
        <taxon>Acetobacteraceae</taxon>
        <taxon>Nguyenibacter</taxon>
    </lineage>
</organism>
<comment type="caution">
    <text evidence="5">The sequence shown here is derived from an EMBL/GenBank/DDBJ whole genome shotgun (WGS) entry which is preliminary data.</text>
</comment>
<gene>
    <name evidence="5" type="ORF">HUK84_22220</name>
</gene>
<dbReference type="Proteomes" id="UP000534870">
    <property type="component" value="Unassembled WGS sequence"/>
</dbReference>
<dbReference type="RefSeq" id="WP_176642046.1">
    <property type="nucleotide sequence ID" value="NZ_JABXXP010001219.1"/>
</dbReference>